<evidence type="ECO:0000313" key="2">
    <source>
        <dbReference type="EMBL" id="ELA46178.1"/>
    </source>
</evidence>
<feature type="region of interest" description="Disordered" evidence="1">
    <location>
        <begin position="1"/>
        <end position="21"/>
    </location>
</feature>
<gene>
    <name evidence="2" type="ORF">VCUG_02347</name>
</gene>
<accession>L2GSA0</accession>
<reference evidence="3" key="1">
    <citation type="submission" date="2011-03" db="EMBL/GenBank/DDBJ databases">
        <title>The genome sequence of Vavraia culicis strain floridensis.</title>
        <authorList>
            <consortium name="The Broad Institute Genome Sequencing Platform"/>
            <person name="Cuomo C."/>
            <person name="Becnel J."/>
            <person name="Sanscrainte N."/>
            <person name="Young S.K."/>
            <person name="Zeng Q."/>
            <person name="Gargeya S."/>
            <person name="Fitzgerald M."/>
            <person name="Haas B."/>
            <person name="Abouelleil A."/>
            <person name="Alvarado L."/>
            <person name="Arachchi H.M."/>
            <person name="Berlin A."/>
            <person name="Chapman S.B."/>
            <person name="Gearin G."/>
            <person name="Goldberg J."/>
            <person name="Griggs A."/>
            <person name="Gujja S."/>
            <person name="Hansen M."/>
            <person name="Heiman D."/>
            <person name="Howarth C."/>
            <person name="Larimer J."/>
            <person name="Lui A."/>
            <person name="MacDonald P.J.P."/>
            <person name="McCowen C."/>
            <person name="Montmayeur A."/>
            <person name="Murphy C."/>
            <person name="Neiman D."/>
            <person name="Pearson M."/>
            <person name="Priest M."/>
            <person name="Roberts A."/>
            <person name="Saif S."/>
            <person name="Shea T."/>
            <person name="Sisk P."/>
            <person name="Stolte C."/>
            <person name="Sykes S."/>
            <person name="Wortman J."/>
            <person name="Nusbaum C."/>
            <person name="Birren B."/>
        </authorList>
    </citation>
    <scope>NUCLEOTIDE SEQUENCE [LARGE SCALE GENOMIC DNA]</scope>
    <source>
        <strain evidence="3">floridensis</strain>
    </source>
</reference>
<dbReference type="OMA" id="EIMIINM"/>
<dbReference type="OrthoDB" id="2191347at2759"/>
<dbReference type="AlphaFoldDB" id="L2GSA0"/>
<proteinExistence type="predicted"/>
<dbReference type="InParanoid" id="L2GSA0"/>
<dbReference type="EMBL" id="GL877459">
    <property type="protein sequence ID" value="ELA46178.1"/>
    <property type="molecule type" value="Genomic_DNA"/>
</dbReference>
<dbReference type="RefSeq" id="XP_008075356.1">
    <property type="nucleotide sequence ID" value="XM_008077165.1"/>
</dbReference>
<dbReference type="Proteomes" id="UP000011081">
    <property type="component" value="Unassembled WGS sequence"/>
</dbReference>
<dbReference type="GeneID" id="19880210"/>
<name>L2GSA0_VAVCU</name>
<protein>
    <submittedName>
        <fullName evidence="2">Uncharacterized protein</fullName>
    </submittedName>
</protein>
<evidence type="ECO:0000313" key="3">
    <source>
        <dbReference type="Proteomes" id="UP000011081"/>
    </source>
</evidence>
<dbReference type="VEuPathDB" id="MicrosporidiaDB:VCUG_02347"/>
<keyword evidence="3" id="KW-1185">Reference proteome</keyword>
<dbReference type="HOGENOM" id="CLU_816773_0_0_1"/>
<organism evidence="2 3">
    <name type="scientific">Vavraia culicis (isolate floridensis)</name>
    <name type="common">Microsporidian parasite</name>
    <dbReference type="NCBI Taxonomy" id="948595"/>
    <lineage>
        <taxon>Eukaryota</taxon>
        <taxon>Fungi</taxon>
        <taxon>Fungi incertae sedis</taxon>
        <taxon>Microsporidia</taxon>
        <taxon>Pleistophoridae</taxon>
        <taxon>Vavraia</taxon>
    </lineage>
</organism>
<sequence>MREEEPFSMSSDEEDYVPSNRKSVKIVPSSNVDKKSGKFNKNWRQTKNTKIHDSVDTYAELKDKIKECFNEGVVVPVMSLNLLYCEKHITMFDCKKGPCRKGKYHGHKTLTSFLTCCDDSFALLNYKNLFVMRRDKAATELTQKRLAVHYKNVKKDDESRLLHLEIMIINMFAAKTIVPIEDLEKVFYDVYRVEISEFCEKHGVLKTLQILNSPNMVVSISQKSNNIVCIPTFRKEFSDYKKRADKYARVLSVEDSILRPKLVSQSPSRSKDEEGDHNFKSNSCELFKNEKYSNILTLADLNVPRSIQKKSMNFPRPSELYKELECDSGVDPMWSYILQALNLDEEEDAFIDINKG</sequence>
<evidence type="ECO:0000256" key="1">
    <source>
        <dbReference type="SAM" id="MobiDB-lite"/>
    </source>
</evidence>